<reference evidence="1 2" key="1">
    <citation type="submission" date="2016-10" db="EMBL/GenBank/DDBJ databases">
        <authorList>
            <person name="de Groot N.N."/>
        </authorList>
    </citation>
    <scope>NUCLEOTIDE SEQUENCE [LARGE SCALE GENOMIC DNA]</scope>
    <source>
        <strain evidence="1 2">CGMCC 1.8891</strain>
    </source>
</reference>
<dbReference type="InterPro" id="IPR007729">
    <property type="entry name" value="DGOK"/>
</dbReference>
<gene>
    <name evidence="1" type="ORF">SAMN04488138_104119</name>
</gene>
<evidence type="ECO:0000313" key="1">
    <source>
        <dbReference type="EMBL" id="SFJ37669.1"/>
    </source>
</evidence>
<keyword evidence="1" id="KW-0418">Kinase</keyword>
<name>A0A1I3QVZ1_9RHOB</name>
<dbReference type="InterPro" id="IPR042258">
    <property type="entry name" value="DGOK_N"/>
</dbReference>
<sequence>MSHTMPDWIAADWGTTHLRLWAMRGHEVLERRATDQGMGKLSPADFGAVLETAVEGWGAAPVVTCGMVGSRQGWFEAPYAPVPCAAAPRLVRVPDHEARPVYIACGVRQDSPPDVMRGEETQIAGLLLREPDFNGTVCLPGTHTKWVGLRDGKIMRFQSCMTGEIFDLLSRQSVLRHSLGGAGDDLAAFEAACSDAYANPALAYGALFGLRAGALLGDLDANAATARLSGLLIGWELAATHEIWSGGSVALIGSPVLSPLYKRALALCGISATVHDAEDVTLAGLYAAQQTIGDQT</sequence>
<dbReference type="AlphaFoldDB" id="A0A1I3QVZ1"/>
<accession>A0A1I3QVZ1</accession>
<dbReference type="RefSeq" id="WP_066602007.1">
    <property type="nucleotide sequence ID" value="NZ_FORY01000004.1"/>
</dbReference>
<dbReference type="Gene3D" id="3.30.420.310">
    <property type="entry name" value="2-keto-3-deoxy-galactonokinase, C-terminal domain"/>
    <property type="match status" value="1"/>
</dbReference>
<dbReference type="STRING" id="576117.SAMN04488138_104119"/>
<dbReference type="Proteomes" id="UP000183299">
    <property type="component" value="Unassembled WGS sequence"/>
</dbReference>
<keyword evidence="1" id="KW-0808">Transferase</keyword>
<dbReference type="Gene3D" id="3.30.420.300">
    <property type="entry name" value="2-keto-3-deoxy-galactonokinase, substrate binding domain"/>
    <property type="match status" value="1"/>
</dbReference>
<dbReference type="GO" id="GO:0008671">
    <property type="term" value="F:2-dehydro-3-deoxygalactonokinase activity"/>
    <property type="evidence" value="ECO:0007669"/>
    <property type="project" value="InterPro"/>
</dbReference>
<organism evidence="1 2">
    <name type="scientific">Celeribacter halophilus</name>
    <dbReference type="NCBI Taxonomy" id="576117"/>
    <lineage>
        <taxon>Bacteria</taxon>
        <taxon>Pseudomonadati</taxon>
        <taxon>Pseudomonadota</taxon>
        <taxon>Alphaproteobacteria</taxon>
        <taxon>Rhodobacterales</taxon>
        <taxon>Roseobacteraceae</taxon>
        <taxon>Celeribacter</taxon>
    </lineage>
</organism>
<dbReference type="InterPro" id="IPR042257">
    <property type="entry name" value="DGOK_C"/>
</dbReference>
<protein>
    <submittedName>
        <fullName evidence="1">2-dehydro-3-deoxygalactonokinase</fullName>
    </submittedName>
</protein>
<proteinExistence type="predicted"/>
<keyword evidence="2" id="KW-1185">Reference proteome</keyword>
<evidence type="ECO:0000313" key="2">
    <source>
        <dbReference type="Proteomes" id="UP000183299"/>
    </source>
</evidence>
<dbReference type="GeneID" id="98664557"/>
<dbReference type="EMBL" id="FORY01000004">
    <property type="protein sequence ID" value="SFJ37669.1"/>
    <property type="molecule type" value="Genomic_DNA"/>
</dbReference>
<dbReference type="Pfam" id="PF05035">
    <property type="entry name" value="DGOK"/>
    <property type="match status" value="1"/>
</dbReference>
<dbReference type="OrthoDB" id="256574at2"/>
<dbReference type="GO" id="GO:0034194">
    <property type="term" value="P:D-galactonate catabolic process"/>
    <property type="evidence" value="ECO:0007669"/>
    <property type="project" value="InterPro"/>
</dbReference>